<dbReference type="GO" id="GO:0008270">
    <property type="term" value="F:zinc ion binding"/>
    <property type="evidence" value="ECO:0007669"/>
    <property type="project" value="UniProtKB-KW"/>
</dbReference>
<reference evidence="5 6" key="1">
    <citation type="submission" date="2018-04" db="EMBL/GenBank/DDBJ databases">
        <authorList>
            <person name="Vogel A."/>
        </authorList>
    </citation>
    <scope>NUCLEOTIDE SEQUENCE [LARGE SCALE GENOMIC DNA]</scope>
</reference>
<dbReference type="InterPro" id="IPR046934">
    <property type="entry name" value="PIR2-like"/>
</dbReference>
<feature type="domain" description="RING-type" evidence="4">
    <location>
        <begin position="720"/>
        <end position="760"/>
    </location>
</feature>
<dbReference type="Proteomes" id="UP000595140">
    <property type="component" value="Unassembled WGS sequence"/>
</dbReference>
<dbReference type="Pfam" id="PF20235">
    <property type="entry name" value="PIR2-like_helical"/>
    <property type="match status" value="1"/>
</dbReference>
<evidence type="ECO:0000313" key="5">
    <source>
        <dbReference type="EMBL" id="VFQ68615.1"/>
    </source>
</evidence>
<organism evidence="5 6">
    <name type="scientific">Cuscuta campestris</name>
    <dbReference type="NCBI Taxonomy" id="132261"/>
    <lineage>
        <taxon>Eukaryota</taxon>
        <taxon>Viridiplantae</taxon>
        <taxon>Streptophyta</taxon>
        <taxon>Embryophyta</taxon>
        <taxon>Tracheophyta</taxon>
        <taxon>Spermatophyta</taxon>
        <taxon>Magnoliopsida</taxon>
        <taxon>eudicotyledons</taxon>
        <taxon>Gunneridae</taxon>
        <taxon>Pentapetalae</taxon>
        <taxon>asterids</taxon>
        <taxon>lamiids</taxon>
        <taxon>Solanales</taxon>
        <taxon>Convolvulaceae</taxon>
        <taxon>Cuscuteae</taxon>
        <taxon>Cuscuta</taxon>
        <taxon>Cuscuta subgen. Grammica</taxon>
        <taxon>Cuscuta sect. Cleistogrammica</taxon>
    </lineage>
</organism>
<feature type="coiled-coil region" evidence="2">
    <location>
        <begin position="591"/>
        <end position="639"/>
    </location>
</feature>
<keyword evidence="6" id="KW-1185">Reference proteome</keyword>
<keyword evidence="1" id="KW-0863">Zinc-finger</keyword>
<dbReference type="PANTHER" id="PTHR46405:SF9">
    <property type="entry name" value="E3 UBIQUITIN-PROTEIN LIGASE RF298"/>
    <property type="match status" value="1"/>
</dbReference>
<feature type="coiled-coil region" evidence="2">
    <location>
        <begin position="472"/>
        <end position="509"/>
    </location>
</feature>
<dbReference type="InterPro" id="IPR013083">
    <property type="entry name" value="Znf_RING/FYVE/PHD"/>
</dbReference>
<dbReference type="PROSITE" id="PS50089">
    <property type="entry name" value="ZF_RING_2"/>
    <property type="match status" value="1"/>
</dbReference>
<dbReference type="OrthoDB" id="774873at2759"/>
<sequence>MTRDISKEAITELEAVDDGSNEILLTISTTENGSRNKRKFLSEFPPDIQIDSPPLSLTEFPRYELLEEKLRSTLHTFASLNLLPDQSNDTAGAETSQEADWDDPIACELEKLLTHNLHATFQTAVKKIVECGYSQEIAESVVLRSGLYHGIKDAVSNVVDGALDLLTKEKNLGTRYQLFEEFDSLVEYAILEMICVLREIKPFLTVAEAMWALLICDLNLLHACAVKADLSCDFFNQVVNPEASRASSNKEKSNLSNKSVPFPTVPQLLKYSHFRDATISSKEGGSFSLLEMESKSLGAAREYIQAVTQAVVSEEKSGVSRKGCSLHSKKDLLRQKPFPFEKTYKGRLGKGSFKAKITSWGSMVLDKTLNAQTGSSSATSSKGTYSKTTVTTKSTPASNSALPISGNDTSVQDPVVALPPVSTYYADIPYDDSLGKYIPRDEKDEAVLMLVPHLQKLEKEIQGWTDWANEKVMQATRRLAKDQAELRMLREERDEAEKFQRDKHTLEENTVKRLSEMEHALSNAGGQMETATSYLQRLEAEHAVLVKKMEAATFLSTESSRKLQEAMAREQEGLKKCQSWEVEKSLFQEELTALKCECADIQLQVEKARKRLNQIEDLYEEKRKEKEELLVQVGSLQGETEQLGALAKAEEDRIRDMAGKNMLKRKSEIDKIGSEISGLRLESEASKLEALRRGVGKLGLQNQATNQRLAEGNVKPERECVMCLAEEVMVVFLPCAHQVLCAQCNVLHEKKGMADCPSCRTPIKERIEVLYPSPL</sequence>
<proteinExistence type="predicted"/>
<keyword evidence="1" id="KW-0862">Zinc</keyword>
<protein>
    <recommendedName>
        <fullName evidence="4">RING-type domain-containing protein</fullName>
    </recommendedName>
</protein>
<name>A0A484KVQ4_9ASTE</name>
<dbReference type="PANTHER" id="PTHR46405">
    <property type="entry name" value="OS05G0141500 PROTEIN"/>
    <property type="match status" value="1"/>
</dbReference>
<accession>A0A484KVQ4</accession>
<dbReference type="Pfam" id="PF13920">
    <property type="entry name" value="zf-C3HC4_3"/>
    <property type="match status" value="1"/>
</dbReference>
<dbReference type="EMBL" id="OOIL02000703">
    <property type="protein sequence ID" value="VFQ68615.1"/>
    <property type="molecule type" value="Genomic_DNA"/>
</dbReference>
<dbReference type="AlphaFoldDB" id="A0A484KVQ4"/>
<gene>
    <name evidence="5" type="ORF">CCAM_LOCUS10391</name>
</gene>
<dbReference type="InterPro" id="IPR001841">
    <property type="entry name" value="Znf_RING"/>
</dbReference>
<evidence type="ECO:0000313" key="6">
    <source>
        <dbReference type="Proteomes" id="UP000595140"/>
    </source>
</evidence>
<keyword evidence="2" id="KW-0175">Coiled coil</keyword>
<evidence type="ECO:0000256" key="3">
    <source>
        <dbReference type="SAM" id="MobiDB-lite"/>
    </source>
</evidence>
<evidence type="ECO:0000259" key="4">
    <source>
        <dbReference type="PROSITE" id="PS50089"/>
    </source>
</evidence>
<feature type="region of interest" description="Disordered" evidence="3">
    <location>
        <begin position="371"/>
        <end position="413"/>
    </location>
</feature>
<dbReference type="InterPro" id="IPR046527">
    <property type="entry name" value="PIR2-like_helical"/>
</dbReference>
<evidence type="ECO:0000256" key="1">
    <source>
        <dbReference type="PROSITE-ProRule" id="PRU00175"/>
    </source>
</evidence>
<dbReference type="CDD" id="cd23128">
    <property type="entry name" value="RING-HC_MIP1-like"/>
    <property type="match status" value="1"/>
</dbReference>
<evidence type="ECO:0000256" key="2">
    <source>
        <dbReference type="SAM" id="Coils"/>
    </source>
</evidence>
<feature type="compositionally biased region" description="Low complexity" evidence="3">
    <location>
        <begin position="373"/>
        <end position="398"/>
    </location>
</feature>
<keyword evidence="1" id="KW-0479">Metal-binding</keyword>
<dbReference type="SUPFAM" id="SSF57850">
    <property type="entry name" value="RING/U-box"/>
    <property type="match status" value="1"/>
</dbReference>
<dbReference type="Gene3D" id="3.30.40.10">
    <property type="entry name" value="Zinc/RING finger domain, C3HC4 (zinc finger)"/>
    <property type="match status" value="1"/>
</dbReference>
<feature type="compositionally biased region" description="Polar residues" evidence="3">
    <location>
        <begin position="399"/>
        <end position="412"/>
    </location>
</feature>